<evidence type="ECO:0000313" key="6">
    <source>
        <dbReference type="Proteomes" id="UP000694382"/>
    </source>
</evidence>
<dbReference type="SMART" id="SM00406">
    <property type="entry name" value="IGv"/>
    <property type="match status" value="1"/>
</dbReference>
<dbReference type="GO" id="GO:0019814">
    <property type="term" value="C:immunoglobulin complex"/>
    <property type="evidence" value="ECO:0007669"/>
    <property type="project" value="UniProtKB-KW"/>
</dbReference>
<dbReference type="InterPro" id="IPR050199">
    <property type="entry name" value="IgHV"/>
</dbReference>
<dbReference type="PANTHER" id="PTHR23266">
    <property type="entry name" value="IMMUNOGLOBULIN HEAVY CHAIN"/>
    <property type="match status" value="1"/>
</dbReference>
<reference evidence="5" key="2">
    <citation type="submission" date="2025-09" db="UniProtKB">
        <authorList>
            <consortium name="Ensembl"/>
        </authorList>
    </citation>
    <scope>IDENTIFICATION</scope>
</reference>
<dbReference type="AlphaFoldDB" id="A0A8C3MKU3"/>
<dbReference type="SUPFAM" id="SSF48726">
    <property type="entry name" value="Immunoglobulin"/>
    <property type="match status" value="1"/>
</dbReference>
<feature type="region of interest" description="Disordered" evidence="4">
    <location>
        <begin position="112"/>
        <end position="155"/>
    </location>
</feature>
<keyword evidence="2" id="KW-1064">Adaptive immunity</keyword>
<organism evidence="5 6">
    <name type="scientific">Geospiza parvula</name>
    <name type="common">Small tree-finch</name>
    <name type="synonym">Camarhynchus parvulus</name>
    <dbReference type="NCBI Taxonomy" id="87175"/>
    <lineage>
        <taxon>Eukaryota</taxon>
        <taxon>Metazoa</taxon>
        <taxon>Chordata</taxon>
        <taxon>Craniata</taxon>
        <taxon>Vertebrata</taxon>
        <taxon>Euteleostomi</taxon>
        <taxon>Archelosauria</taxon>
        <taxon>Archosauria</taxon>
        <taxon>Dinosauria</taxon>
        <taxon>Saurischia</taxon>
        <taxon>Theropoda</taxon>
        <taxon>Coelurosauria</taxon>
        <taxon>Aves</taxon>
        <taxon>Neognathae</taxon>
        <taxon>Neoaves</taxon>
        <taxon>Telluraves</taxon>
        <taxon>Australaves</taxon>
        <taxon>Passeriformes</taxon>
        <taxon>Thraupidae</taxon>
        <taxon>Camarhynchus</taxon>
    </lineage>
</organism>
<dbReference type="Ensembl" id="ENSCPVT00000007935.2">
    <property type="protein sequence ID" value="ENSCPVP00000007643.1"/>
    <property type="gene ID" value="ENSCPVG00000005587.2"/>
</dbReference>
<dbReference type="Gene3D" id="2.60.40.10">
    <property type="entry name" value="Immunoglobulins"/>
    <property type="match status" value="1"/>
</dbReference>
<evidence type="ECO:0000256" key="1">
    <source>
        <dbReference type="ARBA" id="ARBA00022859"/>
    </source>
</evidence>
<keyword evidence="3" id="KW-1280">Immunoglobulin</keyword>
<feature type="compositionally biased region" description="Low complexity" evidence="4">
    <location>
        <begin position="138"/>
        <end position="154"/>
    </location>
</feature>
<protein>
    <submittedName>
        <fullName evidence="5">Uncharacterized protein</fullName>
    </submittedName>
</protein>
<proteinExistence type="predicted"/>
<keyword evidence="1" id="KW-0391">Immunity</keyword>
<reference evidence="5" key="1">
    <citation type="submission" date="2025-08" db="UniProtKB">
        <authorList>
            <consortium name="Ensembl"/>
        </authorList>
    </citation>
    <scope>IDENTIFICATION</scope>
</reference>
<dbReference type="Pfam" id="PF07686">
    <property type="entry name" value="V-set"/>
    <property type="match status" value="1"/>
</dbReference>
<keyword evidence="6" id="KW-1185">Reference proteome</keyword>
<dbReference type="InterPro" id="IPR013106">
    <property type="entry name" value="Ig_V-set"/>
</dbReference>
<evidence type="ECO:0000256" key="2">
    <source>
        <dbReference type="ARBA" id="ARBA00023130"/>
    </source>
</evidence>
<sequence>HIKLISPRGSLRLLCRASGFSFGSYPMYWVRQRPGQGVEYVAGIWSDGVSSAYAPSVQGRVRICRDNGQSSVTLTMNSLKDEDSGSYFCARAAGAGTPVVWGRTSSELGHGDRNGVRGWGLGEGAGERGQGGHGDGDGVNTIGISSSSPTSTSTFRTEIDGGILVLEAVHGQRHRALPVVPGDREPALD</sequence>
<evidence type="ECO:0000256" key="3">
    <source>
        <dbReference type="ARBA" id="ARBA00043265"/>
    </source>
</evidence>
<dbReference type="Proteomes" id="UP000694382">
    <property type="component" value="Unassembled WGS sequence"/>
</dbReference>
<evidence type="ECO:0000256" key="4">
    <source>
        <dbReference type="SAM" id="MobiDB-lite"/>
    </source>
</evidence>
<evidence type="ECO:0000313" key="5">
    <source>
        <dbReference type="Ensembl" id="ENSCPVP00000007643.1"/>
    </source>
</evidence>
<dbReference type="InterPro" id="IPR013783">
    <property type="entry name" value="Ig-like_fold"/>
</dbReference>
<feature type="compositionally biased region" description="Gly residues" evidence="4">
    <location>
        <begin position="117"/>
        <end position="133"/>
    </location>
</feature>
<dbReference type="InterPro" id="IPR007110">
    <property type="entry name" value="Ig-like_dom"/>
</dbReference>
<dbReference type="PROSITE" id="PS50835">
    <property type="entry name" value="IG_LIKE"/>
    <property type="match status" value="1"/>
</dbReference>
<name>A0A8C3MKU3_GEOPR</name>
<dbReference type="InterPro" id="IPR036179">
    <property type="entry name" value="Ig-like_dom_sf"/>
</dbReference>
<dbReference type="GO" id="GO:0002250">
    <property type="term" value="P:adaptive immune response"/>
    <property type="evidence" value="ECO:0007669"/>
    <property type="project" value="UniProtKB-KW"/>
</dbReference>
<dbReference type="GO" id="GO:0005576">
    <property type="term" value="C:extracellular region"/>
    <property type="evidence" value="ECO:0007669"/>
    <property type="project" value="UniProtKB-ARBA"/>
</dbReference>
<accession>A0A8C3MKU3</accession>